<proteinExistence type="predicted"/>
<feature type="region of interest" description="Disordered" evidence="1">
    <location>
        <begin position="1"/>
        <end position="24"/>
    </location>
</feature>
<protein>
    <submittedName>
        <fullName evidence="2">Uncharacterized protein</fullName>
    </submittedName>
</protein>
<evidence type="ECO:0000256" key="1">
    <source>
        <dbReference type="SAM" id="MobiDB-lite"/>
    </source>
</evidence>
<dbReference type="EMBL" id="CAMPGE010018072">
    <property type="protein sequence ID" value="CAI2376511.1"/>
    <property type="molecule type" value="Genomic_DNA"/>
</dbReference>
<accession>A0AAD1XPD7</accession>
<gene>
    <name evidence="2" type="ORF">ECRASSUSDP1_LOCUS17881</name>
</gene>
<feature type="compositionally biased region" description="Basic and acidic residues" evidence="1">
    <location>
        <begin position="8"/>
        <end position="22"/>
    </location>
</feature>
<evidence type="ECO:0000313" key="3">
    <source>
        <dbReference type="Proteomes" id="UP001295684"/>
    </source>
</evidence>
<dbReference type="AlphaFoldDB" id="A0AAD1XPD7"/>
<evidence type="ECO:0000313" key="2">
    <source>
        <dbReference type="EMBL" id="CAI2376511.1"/>
    </source>
</evidence>
<reference evidence="2" key="1">
    <citation type="submission" date="2023-07" db="EMBL/GenBank/DDBJ databases">
        <authorList>
            <consortium name="AG Swart"/>
            <person name="Singh M."/>
            <person name="Singh A."/>
            <person name="Seah K."/>
            <person name="Emmerich C."/>
        </authorList>
    </citation>
    <scope>NUCLEOTIDE SEQUENCE</scope>
    <source>
        <strain evidence="2">DP1</strain>
    </source>
</reference>
<sequence length="116" mass="13367">MSFGKGVKMREQNEAPEMHDDLGQMSVVDNISPKELIKTKDSQLQEEIKCVKIKRTKSQRIHFCTMVNLENFPLPVITAPRFCRPRICIYISKRLFCECPQSWFNPASSSRSNCGL</sequence>
<dbReference type="Proteomes" id="UP001295684">
    <property type="component" value="Unassembled WGS sequence"/>
</dbReference>
<name>A0AAD1XPD7_EUPCR</name>
<organism evidence="2 3">
    <name type="scientific">Euplotes crassus</name>
    <dbReference type="NCBI Taxonomy" id="5936"/>
    <lineage>
        <taxon>Eukaryota</taxon>
        <taxon>Sar</taxon>
        <taxon>Alveolata</taxon>
        <taxon>Ciliophora</taxon>
        <taxon>Intramacronucleata</taxon>
        <taxon>Spirotrichea</taxon>
        <taxon>Hypotrichia</taxon>
        <taxon>Euplotida</taxon>
        <taxon>Euplotidae</taxon>
        <taxon>Moneuplotes</taxon>
    </lineage>
</organism>
<keyword evidence="3" id="KW-1185">Reference proteome</keyword>
<comment type="caution">
    <text evidence="2">The sequence shown here is derived from an EMBL/GenBank/DDBJ whole genome shotgun (WGS) entry which is preliminary data.</text>
</comment>